<dbReference type="InterPro" id="IPR050859">
    <property type="entry name" value="Class-I_PLP-dep_aminotransf"/>
</dbReference>
<evidence type="ECO:0000256" key="2">
    <source>
        <dbReference type="ARBA" id="ARBA00007441"/>
    </source>
</evidence>
<dbReference type="GO" id="GO:1901605">
    <property type="term" value="P:alpha-amino acid metabolic process"/>
    <property type="evidence" value="ECO:0007669"/>
    <property type="project" value="TreeGrafter"/>
</dbReference>
<dbReference type="PANTHER" id="PTHR42790">
    <property type="entry name" value="AMINOTRANSFERASE"/>
    <property type="match status" value="1"/>
</dbReference>
<dbReference type="InterPro" id="IPR015424">
    <property type="entry name" value="PyrdxlP-dep_Trfase"/>
</dbReference>
<proteinExistence type="inferred from homology"/>
<keyword evidence="4" id="KW-0808">Transferase</keyword>
<dbReference type="EMBL" id="MU853895">
    <property type="protein sequence ID" value="KAK3936081.1"/>
    <property type="molecule type" value="Genomic_DNA"/>
</dbReference>
<keyword evidence="5" id="KW-0663">Pyridoxal phosphate</keyword>
<dbReference type="InterPro" id="IPR015421">
    <property type="entry name" value="PyrdxlP-dep_Trfase_major"/>
</dbReference>
<organism evidence="6 7">
    <name type="scientific">Diplogelasinospora grovesii</name>
    <dbReference type="NCBI Taxonomy" id="303347"/>
    <lineage>
        <taxon>Eukaryota</taxon>
        <taxon>Fungi</taxon>
        <taxon>Dikarya</taxon>
        <taxon>Ascomycota</taxon>
        <taxon>Pezizomycotina</taxon>
        <taxon>Sordariomycetes</taxon>
        <taxon>Sordariomycetidae</taxon>
        <taxon>Sordariales</taxon>
        <taxon>Diplogelasinosporaceae</taxon>
        <taxon>Diplogelasinospora</taxon>
    </lineage>
</organism>
<protein>
    <submittedName>
        <fullName evidence="6">Uncharacterized protein</fullName>
    </submittedName>
</protein>
<dbReference type="AlphaFoldDB" id="A0AAN6S188"/>
<dbReference type="PANTHER" id="PTHR42790:SF19">
    <property type="entry name" value="KYNURENINE_ALPHA-AMINOADIPATE AMINOTRANSFERASE, MITOCHONDRIAL"/>
    <property type="match status" value="1"/>
</dbReference>
<name>A0AAN6S188_9PEZI</name>
<dbReference type="SUPFAM" id="SSF53383">
    <property type="entry name" value="PLP-dependent transferases"/>
    <property type="match status" value="1"/>
</dbReference>
<sequence>MRIGFLTTSPSILQKVSSAFNLPRPPQVLALALLRHWGHEGFLTHASKAADFYRRKRDVFVAAAERHLRGKATWEVPTAGMFLWICSLPARTASRPSAGLPSRLASLRSPGWGSCPARARRASFGRASVWSTRRRMPTKLAGGLPRWSIMLMPLPRPPRREMGSLPPWRCDELNDEYDYMYNPSGI</sequence>
<dbReference type="Proteomes" id="UP001303473">
    <property type="component" value="Unassembled WGS sequence"/>
</dbReference>
<evidence type="ECO:0000313" key="7">
    <source>
        <dbReference type="Proteomes" id="UP001303473"/>
    </source>
</evidence>
<keyword evidence="7" id="KW-1185">Reference proteome</keyword>
<evidence type="ECO:0000256" key="3">
    <source>
        <dbReference type="ARBA" id="ARBA00022576"/>
    </source>
</evidence>
<dbReference type="Gene3D" id="3.40.640.10">
    <property type="entry name" value="Type I PLP-dependent aspartate aminotransferase-like (Major domain)"/>
    <property type="match status" value="1"/>
</dbReference>
<evidence type="ECO:0000256" key="4">
    <source>
        <dbReference type="ARBA" id="ARBA00022679"/>
    </source>
</evidence>
<comment type="cofactor">
    <cofactor evidence="1">
        <name>pyridoxal 5'-phosphate</name>
        <dbReference type="ChEBI" id="CHEBI:597326"/>
    </cofactor>
</comment>
<keyword evidence="3" id="KW-0032">Aminotransferase</keyword>
<accession>A0AAN6S188</accession>
<comment type="caution">
    <text evidence="6">The sequence shown here is derived from an EMBL/GenBank/DDBJ whole genome shotgun (WGS) entry which is preliminary data.</text>
</comment>
<comment type="similarity">
    <text evidence="2">Belongs to the class-I pyridoxal-phosphate-dependent aminotransferase family.</text>
</comment>
<evidence type="ECO:0000313" key="6">
    <source>
        <dbReference type="EMBL" id="KAK3936081.1"/>
    </source>
</evidence>
<reference evidence="7" key="1">
    <citation type="journal article" date="2023" name="Mol. Phylogenet. Evol.">
        <title>Genome-scale phylogeny and comparative genomics of the fungal order Sordariales.</title>
        <authorList>
            <person name="Hensen N."/>
            <person name="Bonometti L."/>
            <person name="Westerberg I."/>
            <person name="Brannstrom I.O."/>
            <person name="Guillou S."/>
            <person name="Cros-Aarteil S."/>
            <person name="Calhoun S."/>
            <person name="Haridas S."/>
            <person name="Kuo A."/>
            <person name="Mondo S."/>
            <person name="Pangilinan J."/>
            <person name="Riley R."/>
            <person name="LaButti K."/>
            <person name="Andreopoulos B."/>
            <person name="Lipzen A."/>
            <person name="Chen C."/>
            <person name="Yan M."/>
            <person name="Daum C."/>
            <person name="Ng V."/>
            <person name="Clum A."/>
            <person name="Steindorff A."/>
            <person name="Ohm R.A."/>
            <person name="Martin F."/>
            <person name="Silar P."/>
            <person name="Natvig D.O."/>
            <person name="Lalanne C."/>
            <person name="Gautier V."/>
            <person name="Ament-Velasquez S.L."/>
            <person name="Kruys A."/>
            <person name="Hutchinson M.I."/>
            <person name="Powell A.J."/>
            <person name="Barry K."/>
            <person name="Miller A.N."/>
            <person name="Grigoriev I.V."/>
            <person name="Debuchy R."/>
            <person name="Gladieux P."/>
            <person name="Hiltunen Thoren M."/>
            <person name="Johannesson H."/>
        </authorList>
    </citation>
    <scope>NUCLEOTIDE SEQUENCE [LARGE SCALE GENOMIC DNA]</scope>
    <source>
        <strain evidence="7">CBS 340.73</strain>
    </source>
</reference>
<evidence type="ECO:0000256" key="1">
    <source>
        <dbReference type="ARBA" id="ARBA00001933"/>
    </source>
</evidence>
<gene>
    <name evidence="6" type="ORF">QBC46DRAFT_396005</name>
</gene>
<dbReference type="GO" id="GO:0008483">
    <property type="term" value="F:transaminase activity"/>
    <property type="evidence" value="ECO:0007669"/>
    <property type="project" value="UniProtKB-KW"/>
</dbReference>
<evidence type="ECO:0000256" key="5">
    <source>
        <dbReference type="ARBA" id="ARBA00022898"/>
    </source>
</evidence>